<dbReference type="VEuPathDB" id="FungiDB:ASPZODRAFT_15757"/>
<sequence>MAHGSLIYAHRSPSSPYRLPALLPRPDRPKRGPLSTMAAGSSNRPEPGNKSYFASQPSILEGDHSQATQLLAFPAFRRRLSGQSSAALEVFAGPAAGTFPINPWGRSGSSSCVQFFYPGLSQSFLFLVWYLDFGVRREKKILEAIRRVRIGFAGGVGDKKYLSPELSASSLIL</sequence>
<evidence type="ECO:0000313" key="3">
    <source>
        <dbReference type="Proteomes" id="UP000184188"/>
    </source>
</evidence>
<dbReference type="RefSeq" id="XP_022581583.1">
    <property type="nucleotide sequence ID" value="XM_022726318.1"/>
</dbReference>
<organism evidence="2 3">
    <name type="scientific">Penicilliopsis zonata CBS 506.65</name>
    <dbReference type="NCBI Taxonomy" id="1073090"/>
    <lineage>
        <taxon>Eukaryota</taxon>
        <taxon>Fungi</taxon>
        <taxon>Dikarya</taxon>
        <taxon>Ascomycota</taxon>
        <taxon>Pezizomycotina</taxon>
        <taxon>Eurotiomycetes</taxon>
        <taxon>Eurotiomycetidae</taxon>
        <taxon>Eurotiales</taxon>
        <taxon>Aspergillaceae</taxon>
        <taxon>Penicilliopsis</taxon>
    </lineage>
</organism>
<reference evidence="3" key="1">
    <citation type="journal article" date="2017" name="Genome Biol.">
        <title>Comparative genomics reveals high biological diversity and specific adaptations in the industrially and medically important fungal genus Aspergillus.</title>
        <authorList>
            <person name="de Vries R.P."/>
            <person name="Riley R."/>
            <person name="Wiebenga A."/>
            <person name="Aguilar-Osorio G."/>
            <person name="Amillis S."/>
            <person name="Uchima C.A."/>
            <person name="Anderluh G."/>
            <person name="Asadollahi M."/>
            <person name="Askin M."/>
            <person name="Barry K."/>
            <person name="Battaglia E."/>
            <person name="Bayram O."/>
            <person name="Benocci T."/>
            <person name="Braus-Stromeyer S.A."/>
            <person name="Caldana C."/>
            <person name="Canovas D."/>
            <person name="Cerqueira G.C."/>
            <person name="Chen F."/>
            <person name="Chen W."/>
            <person name="Choi C."/>
            <person name="Clum A."/>
            <person name="Dos Santos R.A."/>
            <person name="Damasio A.R."/>
            <person name="Diallinas G."/>
            <person name="Emri T."/>
            <person name="Fekete E."/>
            <person name="Flipphi M."/>
            <person name="Freyberg S."/>
            <person name="Gallo A."/>
            <person name="Gournas C."/>
            <person name="Habgood R."/>
            <person name="Hainaut M."/>
            <person name="Harispe M.L."/>
            <person name="Henrissat B."/>
            <person name="Hilden K.S."/>
            <person name="Hope R."/>
            <person name="Hossain A."/>
            <person name="Karabika E."/>
            <person name="Karaffa L."/>
            <person name="Karanyi Z."/>
            <person name="Krasevec N."/>
            <person name="Kuo A."/>
            <person name="Kusch H."/>
            <person name="LaButti K."/>
            <person name="Lagendijk E.L."/>
            <person name="Lapidus A."/>
            <person name="Levasseur A."/>
            <person name="Lindquist E."/>
            <person name="Lipzen A."/>
            <person name="Logrieco A.F."/>
            <person name="MacCabe A."/>
            <person name="Maekelae M.R."/>
            <person name="Malavazi I."/>
            <person name="Melin P."/>
            <person name="Meyer V."/>
            <person name="Mielnichuk N."/>
            <person name="Miskei M."/>
            <person name="Molnar A.P."/>
            <person name="Mule G."/>
            <person name="Ngan C.Y."/>
            <person name="Orejas M."/>
            <person name="Orosz E."/>
            <person name="Ouedraogo J.P."/>
            <person name="Overkamp K.M."/>
            <person name="Park H.-S."/>
            <person name="Perrone G."/>
            <person name="Piumi F."/>
            <person name="Punt P.J."/>
            <person name="Ram A.F."/>
            <person name="Ramon A."/>
            <person name="Rauscher S."/>
            <person name="Record E."/>
            <person name="Riano-Pachon D.M."/>
            <person name="Robert V."/>
            <person name="Roehrig J."/>
            <person name="Ruller R."/>
            <person name="Salamov A."/>
            <person name="Salih N.S."/>
            <person name="Samson R.A."/>
            <person name="Sandor E."/>
            <person name="Sanguinetti M."/>
            <person name="Schuetze T."/>
            <person name="Sepcic K."/>
            <person name="Shelest E."/>
            <person name="Sherlock G."/>
            <person name="Sophianopoulou V."/>
            <person name="Squina F.M."/>
            <person name="Sun H."/>
            <person name="Susca A."/>
            <person name="Todd R.B."/>
            <person name="Tsang A."/>
            <person name="Unkles S.E."/>
            <person name="van de Wiele N."/>
            <person name="van Rossen-Uffink D."/>
            <person name="Oliveira J.V."/>
            <person name="Vesth T.C."/>
            <person name="Visser J."/>
            <person name="Yu J.-H."/>
            <person name="Zhou M."/>
            <person name="Andersen M.R."/>
            <person name="Archer D.B."/>
            <person name="Baker S.E."/>
            <person name="Benoit I."/>
            <person name="Brakhage A.A."/>
            <person name="Braus G.H."/>
            <person name="Fischer R."/>
            <person name="Frisvad J.C."/>
            <person name="Goldman G.H."/>
            <person name="Houbraken J."/>
            <person name="Oakley B."/>
            <person name="Pocsi I."/>
            <person name="Scazzocchio C."/>
            <person name="Seiboth B."/>
            <person name="vanKuyk P.A."/>
            <person name="Wortman J."/>
            <person name="Dyer P.S."/>
            <person name="Grigoriev I.V."/>
        </authorList>
    </citation>
    <scope>NUCLEOTIDE SEQUENCE [LARGE SCALE GENOMIC DNA]</scope>
    <source>
        <strain evidence="3">CBS 506.65</strain>
    </source>
</reference>
<name>A0A1L9SJ02_9EURO</name>
<evidence type="ECO:0000256" key="1">
    <source>
        <dbReference type="SAM" id="MobiDB-lite"/>
    </source>
</evidence>
<keyword evidence="3" id="KW-1185">Reference proteome</keyword>
<protein>
    <submittedName>
        <fullName evidence="2">Uncharacterized protein</fullName>
    </submittedName>
</protein>
<feature type="compositionally biased region" description="Low complexity" evidence="1">
    <location>
        <begin position="11"/>
        <end position="24"/>
    </location>
</feature>
<proteinExistence type="predicted"/>
<dbReference type="Proteomes" id="UP000184188">
    <property type="component" value="Unassembled WGS sequence"/>
</dbReference>
<accession>A0A1L9SJ02</accession>
<dbReference type="AlphaFoldDB" id="A0A1L9SJ02"/>
<gene>
    <name evidence="2" type="ORF">ASPZODRAFT_15757</name>
</gene>
<feature type="region of interest" description="Disordered" evidence="1">
    <location>
        <begin position="11"/>
        <end position="51"/>
    </location>
</feature>
<evidence type="ECO:0000313" key="2">
    <source>
        <dbReference type="EMBL" id="OJJ47073.1"/>
    </source>
</evidence>
<dbReference type="EMBL" id="KV878341">
    <property type="protein sequence ID" value="OJJ47073.1"/>
    <property type="molecule type" value="Genomic_DNA"/>
</dbReference>
<dbReference type="GeneID" id="34612782"/>